<evidence type="ECO:0000256" key="4">
    <source>
        <dbReference type="RuleBase" id="RU003357"/>
    </source>
</evidence>
<dbReference type="InterPro" id="IPR000531">
    <property type="entry name" value="Beta-barrel_TonB"/>
</dbReference>
<gene>
    <name evidence="8" type="ORF">FHS79_001243</name>
</gene>
<protein>
    <submittedName>
        <fullName evidence="8">Outer membrane receptor protein involved in Fe transport</fullName>
    </submittedName>
</protein>
<dbReference type="InterPro" id="IPR012910">
    <property type="entry name" value="Plug_dom"/>
</dbReference>
<comment type="similarity">
    <text evidence="4">Belongs to the TonB-dependent receptor family.</text>
</comment>
<keyword evidence="9" id="KW-1185">Reference proteome</keyword>
<feature type="domain" description="TonB-dependent receptor plug" evidence="7">
    <location>
        <begin position="48"/>
        <end position="164"/>
    </location>
</feature>
<dbReference type="EMBL" id="JACIIV010000008">
    <property type="protein sequence ID" value="MBB6227079.1"/>
    <property type="molecule type" value="Genomic_DNA"/>
</dbReference>
<dbReference type="SUPFAM" id="SSF56935">
    <property type="entry name" value="Porins"/>
    <property type="match status" value="1"/>
</dbReference>
<evidence type="ECO:0000256" key="3">
    <source>
        <dbReference type="ARBA" id="ARBA00023237"/>
    </source>
</evidence>
<dbReference type="PANTHER" id="PTHR47234:SF2">
    <property type="entry name" value="TONB-DEPENDENT RECEPTOR"/>
    <property type="match status" value="1"/>
</dbReference>
<keyword evidence="5" id="KW-0732">Signal</keyword>
<evidence type="ECO:0000256" key="1">
    <source>
        <dbReference type="ARBA" id="ARBA00004442"/>
    </source>
</evidence>
<reference evidence="8 9" key="1">
    <citation type="submission" date="2020-08" db="EMBL/GenBank/DDBJ databases">
        <title>Genomic Encyclopedia of Type Strains, Phase IV (KMG-IV): sequencing the most valuable type-strain genomes for metagenomic binning, comparative biology and taxonomic classification.</title>
        <authorList>
            <person name="Goeker M."/>
        </authorList>
    </citation>
    <scope>NUCLEOTIDE SEQUENCE [LARGE SCALE GENOMIC DNA]</scope>
    <source>
        <strain evidence="8 9">DSM 102189</strain>
    </source>
</reference>
<dbReference type="Proteomes" id="UP000538147">
    <property type="component" value="Unassembled WGS sequence"/>
</dbReference>
<feature type="chain" id="PRO_5032546681" evidence="5">
    <location>
        <begin position="18"/>
        <end position="811"/>
    </location>
</feature>
<name>A0A841L2N3_9SPHN</name>
<evidence type="ECO:0000256" key="5">
    <source>
        <dbReference type="SAM" id="SignalP"/>
    </source>
</evidence>
<dbReference type="Pfam" id="PF07715">
    <property type="entry name" value="Plug"/>
    <property type="match status" value="1"/>
</dbReference>
<dbReference type="RefSeq" id="WP_184197011.1">
    <property type="nucleotide sequence ID" value="NZ_BMOX01000007.1"/>
</dbReference>
<keyword evidence="8" id="KW-0675">Receptor</keyword>
<dbReference type="GO" id="GO:0009279">
    <property type="term" value="C:cell outer membrane"/>
    <property type="evidence" value="ECO:0007669"/>
    <property type="project" value="UniProtKB-SubCell"/>
</dbReference>
<comment type="subcellular location">
    <subcellularLocation>
        <location evidence="1 4">Cell outer membrane</location>
    </subcellularLocation>
</comment>
<dbReference type="Pfam" id="PF00593">
    <property type="entry name" value="TonB_dep_Rec_b-barrel"/>
    <property type="match status" value="1"/>
</dbReference>
<keyword evidence="2 4" id="KW-0472">Membrane</keyword>
<proteinExistence type="inferred from homology"/>
<sequence length="811" mass="85108">MFRIRSLLLLTSTLGVAALPASVAAQTAEQVADQDIVVTASRVNRSADDTSLSTTTVDMQQLSGFGRTSIGDQLSELPALRETETQQNSGVFGGGGVTGANFLDLRGLGTTRTLVLENGRRHVASQPGTAAVDINLIPLDLIKRVDVVTGGASAIYGSDAVSGVVNFVLDDKFIGVRARAQAGISDKGDASNRLAALTFGRVFAGGRGRIVGSIDYEDREPLFNADRSFARFGSGYFTNPADPGDGNARSNGVPDQILVNDTRIIDSSTGGTVVNPAFDFVTIQPNSILRFAPDGSLNPANLGRGPVGSGFFTEGGDGTNIRESLDLLPKLRRYGAFALASFEVSPAFEIYGEGKYVSIKSESQGAPAFNCDVCGSGAAGPLTISTANPYLTAQARSVLQSIGLVDSFTLNLDAEALGDARERTRREVARGVGGVRGILSDHLRYDLSFTYGRSRILIDKLNNRNLQRFQNSVDAVVDATGVLGARGAIVCRSRLDAGGRATGNADIDACVPVNLFGRRGIEAASTFIGQTTTSRLVLEQQVANGFFSGDTGGFFNLPGGAISFALGGEYRREISDFTADPLESAGLVFNASGGDQGGRFNVGEAFAEVVAPLVRNVRFVDALTLEGSYRVARYSQGGVGTVDSWRVGGLYRPVRDLTFRAAFSRAVRAPNIAELFAPIQGAQFFLSNGDPCSAENINGGSSSRPGNCRALGIPTGFVAVVPSVSSIGGVTGGNPDLRAERSRSITAGATFEPGFAPGFRLSANYYDIRINNAVRALDADTVVSQCVDGPSLAPEFCDLVNRSSIVSHSVV</sequence>
<evidence type="ECO:0000313" key="8">
    <source>
        <dbReference type="EMBL" id="MBB6227079.1"/>
    </source>
</evidence>
<evidence type="ECO:0000313" key="9">
    <source>
        <dbReference type="Proteomes" id="UP000538147"/>
    </source>
</evidence>
<organism evidence="8 9">
    <name type="scientific">Polymorphobacter multimanifer</name>
    <dbReference type="NCBI Taxonomy" id="1070431"/>
    <lineage>
        <taxon>Bacteria</taxon>
        <taxon>Pseudomonadati</taxon>
        <taxon>Pseudomonadota</taxon>
        <taxon>Alphaproteobacteria</taxon>
        <taxon>Sphingomonadales</taxon>
        <taxon>Sphingosinicellaceae</taxon>
        <taxon>Polymorphobacter</taxon>
    </lineage>
</organism>
<feature type="signal peptide" evidence="5">
    <location>
        <begin position="1"/>
        <end position="17"/>
    </location>
</feature>
<accession>A0A841L2N3</accession>
<keyword evidence="3" id="KW-0998">Cell outer membrane</keyword>
<dbReference type="InterPro" id="IPR036942">
    <property type="entry name" value="Beta-barrel_TonB_sf"/>
</dbReference>
<dbReference type="PANTHER" id="PTHR47234">
    <property type="match status" value="1"/>
</dbReference>
<dbReference type="Gene3D" id="2.170.130.10">
    <property type="entry name" value="TonB-dependent receptor, plug domain"/>
    <property type="match status" value="1"/>
</dbReference>
<dbReference type="InterPro" id="IPR037066">
    <property type="entry name" value="Plug_dom_sf"/>
</dbReference>
<dbReference type="Gene3D" id="2.40.170.20">
    <property type="entry name" value="TonB-dependent receptor, beta-barrel domain"/>
    <property type="match status" value="1"/>
</dbReference>
<evidence type="ECO:0000259" key="6">
    <source>
        <dbReference type="Pfam" id="PF00593"/>
    </source>
</evidence>
<evidence type="ECO:0000259" key="7">
    <source>
        <dbReference type="Pfam" id="PF07715"/>
    </source>
</evidence>
<feature type="domain" description="TonB-dependent receptor-like beta-barrel" evidence="6">
    <location>
        <begin position="517"/>
        <end position="781"/>
    </location>
</feature>
<keyword evidence="4" id="KW-0798">TonB box</keyword>
<evidence type="ECO:0000256" key="2">
    <source>
        <dbReference type="ARBA" id="ARBA00023136"/>
    </source>
</evidence>
<comment type="caution">
    <text evidence="8">The sequence shown here is derived from an EMBL/GenBank/DDBJ whole genome shotgun (WGS) entry which is preliminary data.</text>
</comment>
<dbReference type="AlphaFoldDB" id="A0A841L2N3"/>